<evidence type="ECO:0000256" key="8">
    <source>
        <dbReference type="ARBA" id="ARBA00023289"/>
    </source>
</evidence>
<dbReference type="SUPFAM" id="SSF46565">
    <property type="entry name" value="Chaperone J-domain"/>
    <property type="match status" value="1"/>
</dbReference>
<dbReference type="GO" id="GO:0005524">
    <property type="term" value="F:ATP binding"/>
    <property type="evidence" value="ECO:0007669"/>
    <property type="project" value="InterPro"/>
</dbReference>
<sequence length="404" mass="44708">MADNTLYELLGVQRGVSDHELKKAYRKLAKEFHPDKNPEAGDKFKEISFAYEVLSNPEKRQLYDRYGIQGLKDGGGAGMDGNEIFQHIFNGGIGNFFGAPFGRSRGRPRNSETILAQKVTLEDLYQGKTFQQEVERKIICNKCEGTGGRQGAVQSCGGCKGKGIKVMFRPLGPNIVQQIQARCSDCNGTGEKINEKNACQNCRGRKTIKQKHTIDVYVDRGQDAKQPLIFFGEGDQSTDAAPGDIIVRLDLEQHETFTRQGCDLHMEKTVSLTEALCGFQMIVRQLDGRSLLVTSPPGSVVHPGTVKCIKNEGMPIHQGLGNGNLYIKFDVAFPAKHFAPEADLKKIEQILNDRPQAEELPDEYEDVALDDYIPSNASGGRGREAYECDEDDDDAPRGSQCTQQ</sequence>
<keyword evidence="2 9" id="KW-0479">Metal-binding</keyword>
<dbReference type="SUPFAM" id="SSF57938">
    <property type="entry name" value="DnaJ/Hsp40 cysteine-rich domain"/>
    <property type="match status" value="1"/>
</dbReference>
<dbReference type="InterPro" id="IPR012724">
    <property type="entry name" value="DnaJ"/>
</dbReference>
<feature type="region of interest" description="Disordered" evidence="10">
    <location>
        <begin position="358"/>
        <end position="404"/>
    </location>
</feature>
<dbReference type="InterPro" id="IPR036410">
    <property type="entry name" value="HSP_DnaJ_Cys-rich_dom_sf"/>
</dbReference>
<dbReference type="RefSeq" id="XP_022670844.1">
    <property type="nucleotide sequence ID" value="XM_022815109.1"/>
</dbReference>
<dbReference type="FunFam" id="1.10.287.110:FF:000016">
    <property type="entry name" value="DnaJ (Hsp40) homolog, subfamily A, member 2"/>
    <property type="match status" value="1"/>
</dbReference>
<feature type="domain" description="J" evidence="11">
    <location>
        <begin position="5"/>
        <end position="67"/>
    </location>
</feature>
<evidence type="ECO:0000256" key="1">
    <source>
        <dbReference type="ARBA" id="ARBA00022481"/>
    </source>
</evidence>
<evidence type="ECO:0000313" key="13">
    <source>
        <dbReference type="EnsemblMetazoa" id="XP_022670844"/>
    </source>
</evidence>
<accession>A0A7M7KYB9</accession>
<dbReference type="GeneID" id="111254364"/>
<keyword evidence="5 9" id="KW-0862">Zinc</keyword>
<keyword evidence="1" id="KW-0488">Methylation</keyword>
<keyword evidence="7" id="KW-0449">Lipoprotein</keyword>
<proteinExistence type="inferred from homology"/>
<dbReference type="PROSITE" id="PS51188">
    <property type="entry name" value="ZF_CR"/>
    <property type="match status" value="1"/>
</dbReference>
<evidence type="ECO:0000259" key="12">
    <source>
        <dbReference type="PROSITE" id="PS51188"/>
    </source>
</evidence>
<dbReference type="AlphaFoldDB" id="A0A7M7KYB9"/>
<keyword evidence="4 9" id="KW-0863">Zinc-finger</keyword>
<dbReference type="HAMAP" id="MF_01152">
    <property type="entry name" value="DnaJ"/>
    <property type="match status" value="1"/>
</dbReference>
<dbReference type="Pfam" id="PF01556">
    <property type="entry name" value="DnaJ_C"/>
    <property type="match status" value="1"/>
</dbReference>
<evidence type="ECO:0000256" key="5">
    <source>
        <dbReference type="ARBA" id="ARBA00022833"/>
    </source>
</evidence>
<keyword evidence="14" id="KW-1185">Reference proteome</keyword>
<dbReference type="InParanoid" id="A0A7M7KYB9"/>
<dbReference type="PROSITE" id="PS50076">
    <property type="entry name" value="DNAJ_2"/>
    <property type="match status" value="1"/>
</dbReference>
<dbReference type="CDD" id="cd06257">
    <property type="entry name" value="DnaJ"/>
    <property type="match status" value="1"/>
</dbReference>
<dbReference type="SUPFAM" id="SSF49493">
    <property type="entry name" value="HSP40/DnaJ peptide-binding domain"/>
    <property type="match status" value="2"/>
</dbReference>
<protein>
    <submittedName>
        <fullName evidence="13">Uncharacterized protein</fullName>
    </submittedName>
</protein>
<dbReference type="OrthoDB" id="550424at2759"/>
<reference evidence="13" key="1">
    <citation type="submission" date="2021-01" db="UniProtKB">
        <authorList>
            <consortium name="EnsemblMetazoa"/>
        </authorList>
    </citation>
    <scope>IDENTIFICATION</scope>
</reference>
<feature type="compositionally biased region" description="Acidic residues" evidence="10">
    <location>
        <begin position="359"/>
        <end position="369"/>
    </location>
</feature>
<dbReference type="Gene3D" id="1.10.287.110">
    <property type="entry name" value="DnaJ domain"/>
    <property type="match status" value="1"/>
</dbReference>
<keyword evidence="8" id="KW-0636">Prenylation</keyword>
<feature type="zinc finger region" description="CR-type" evidence="9">
    <location>
        <begin position="127"/>
        <end position="211"/>
    </location>
</feature>
<dbReference type="Gene3D" id="2.60.260.20">
    <property type="entry name" value="Urease metallochaperone UreE, N-terminal domain"/>
    <property type="match status" value="2"/>
</dbReference>
<dbReference type="OMA" id="IMEHELT"/>
<dbReference type="GO" id="GO:0006457">
    <property type="term" value="P:protein folding"/>
    <property type="evidence" value="ECO:0007669"/>
    <property type="project" value="InterPro"/>
</dbReference>
<evidence type="ECO:0000256" key="2">
    <source>
        <dbReference type="ARBA" id="ARBA00022723"/>
    </source>
</evidence>
<evidence type="ECO:0000256" key="4">
    <source>
        <dbReference type="ARBA" id="ARBA00022771"/>
    </source>
</evidence>
<dbReference type="Proteomes" id="UP000594260">
    <property type="component" value="Unplaced"/>
</dbReference>
<dbReference type="InterPro" id="IPR044713">
    <property type="entry name" value="DNJA1/2-like"/>
</dbReference>
<dbReference type="GO" id="GO:0008270">
    <property type="term" value="F:zinc ion binding"/>
    <property type="evidence" value="ECO:0007669"/>
    <property type="project" value="UniProtKB-KW"/>
</dbReference>
<dbReference type="KEGG" id="vde:111254364"/>
<dbReference type="EnsemblMetazoa" id="XM_022815109">
    <property type="protein sequence ID" value="XP_022670844"/>
    <property type="gene ID" value="LOC111254364"/>
</dbReference>
<evidence type="ECO:0000256" key="6">
    <source>
        <dbReference type="ARBA" id="ARBA00023186"/>
    </source>
</evidence>
<evidence type="ECO:0000313" key="14">
    <source>
        <dbReference type="Proteomes" id="UP000594260"/>
    </source>
</evidence>
<dbReference type="InterPro" id="IPR002939">
    <property type="entry name" value="DnaJ_C"/>
</dbReference>
<dbReference type="InterPro" id="IPR018253">
    <property type="entry name" value="DnaJ_domain_CS"/>
</dbReference>
<keyword evidence="6" id="KW-0143">Chaperone</keyword>
<dbReference type="FunFam" id="2.10.230.10:FF:000001">
    <property type="entry name" value="DnaJ subfamily A member 2"/>
    <property type="match status" value="1"/>
</dbReference>
<dbReference type="PANTHER" id="PTHR43888">
    <property type="entry name" value="DNAJ-LIKE-2, ISOFORM A-RELATED"/>
    <property type="match status" value="1"/>
</dbReference>
<dbReference type="InterPro" id="IPR001623">
    <property type="entry name" value="DnaJ_domain"/>
</dbReference>
<dbReference type="FunFam" id="2.60.260.20:FF:000003">
    <property type="entry name" value="DnaJ subfamily A member 2"/>
    <property type="match status" value="1"/>
</dbReference>
<evidence type="ECO:0000256" key="10">
    <source>
        <dbReference type="SAM" id="MobiDB-lite"/>
    </source>
</evidence>
<dbReference type="InterPro" id="IPR036869">
    <property type="entry name" value="J_dom_sf"/>
</dbReference>
<dbReference type="Pfam" id="PF00684">
    <property type="entry name" value="DnaJ_CXXCXGXG"/>
    <property type="match status" value="1"/>
</dbReference>
<organism evidence="13 14">
    <name type="scientific">Varroa destructor</name>
    <name type="common">Honeybee mite</name>
    <dbReference type="NCBI Taxonomy" id="109461"/>
    <lineage>
        <taxon>Eukaryota</taxon>
        <taxon>Metazoa</taxon>
        <taxon>Ecdysozoa</taxon>
        <taxon>Arthropoda</taxon>
        <taxon>Chelicerata</taxon>
        <taxon>Arachnida</taxon>
        <taxon>Acari</taxon>
        <taxon>Parasitiformes</taxon>
        <taxon>Mesostigmata</taxon>
        <taxon>Gamasina</taxon>
        <taxon>Dermanyssoidea</taxon>
        <taxon>Varroidae</taxon>
        <taxon>Varroa</taxon>
    </lineage>
</organism>
<dbReference type="PRINTS" id="PR00625">
    <property type="entry name" value="JDOMAIN"/>
</dbReference>
<dbReference type="InterPro" id="IPR001305">
    <property type="entry name" value="HSP_DnaJ_Cys-rich_dom"/>
</dbReference>
<dbReference type="InterPro" id="IPR008971">
    <property type="entry name" value="HSP40/DnaJ_pept-bd"/>
</dbReference>
<evidence type="ECO:0000256" key="7">
    <source>
        <dbReference type="ARBA" id="ARBA00023288"/>
    </source>
</evidence>
<dbReference type="Pfam" id="PF00226">
    <property type="entry name" value="DnaJ"/>
    <property type="match status" value="1"/>
</dbReference>
<evidence type="ECO:0000256" key="9">
    <source>
        <dbReference type="PROSITE-ProRule" id="PRU00546"/>
    </source>
</evidence>
<dbReference type="GO" id="GO:0030544">
    <property type="term" value="F:Hsp70 protein binding"/>
    <property type="evidence" value="ECO:0007669"/>
    <property type="project" value="InterPro"/>
</dbReference>
<evidence type="ECO:0000256" key="3">
    <source>
        <dbReference type="ARBA" id="ARBA00022737"/>
    </source>
</evidence>
<dbReference type="Gene3D" id="2.10.230.10">
    <property type="entry name" value="Heat shock protein DnaJ, cysteine-rich domain"/>
    <property type="match status" value="1"/>
</dbReference>
<dbReference type="SMART" id="SM00271">
    <property type="entry name" value="DnaJ"/>
    <property type="match status" value="1"/>
</dbReference>
<dbReference type="GO" id="GO:0009408">
    <property type="term" value="P:response to heat"/>
    <property type="evidence" value="ECO:0007669"/>
    <property type="project" value="InterPro"/>
</dbReference>
<keyword evidence="3" id="KW-0677">Repeat</keyword>
<dbReference type="CDD" id="cd10719">
    <property type="entry name" value="DnaJ_zf"/>
    <property type="match status" value="1"/>
</dbReference>
<dbReference type="GO" id="GO:0051082">
    <property type="term" value="F:unfolded protein binding"/>
    <property type="evidence" value="ECO:0007669"/>
    <property type="project" value="InterPro"/>
</dbReference>
<dbReference type="PROSITE" id="PS00636">
    <property type="entry name" value="DNAJ_1"/>
    <property type="match status" value="1"/>
</dbReference>
<name>A0A7M7KYB9_VARDE</name>
<evidence type="ECO:0000259" key="11">
    <source>
        <dbReference type="PROSITE" id="PS50076"/>
    </source>
</evidence>
<dbReference type="CDD" id="cd10747">
    <property type="entry name" value="DnaJ_C"/>
    <property type="match status" value="1"/>
</dbReference>
<feature type="domain" description="CR-type" evidence="12">
    <location>
        <begin position="127"/>
        <end position="211"/>
    </location>
</feature>